<evidence type="ECO:0000313" key="3">
    <source>
        <dbReference type="Proteomes" id="UP000800038"/>
    </source>
</evidence>
<dbReference type="InterPro" id="IPR032710">
    <property type="entry name" value="NTF2-like_dom_sf"/>
</dbReference>
<dbReference type="OrthoDB" id="2148716at2759"/>
<dbReference type="Pfam" id="PF13577">
    <property type="entry name" value="SnoaL_4"/>
    <property type="match status" value="1"/>
</dbReference>
<dbReference type="Proteomes" id="UP000800038">
    <property type="component" value="Unassembled WGS sequence"/>
</dbReference>
<proteinExistence type="predicted"/>
<feature type="domain" description="SnoaL-like" evidence="1">
    <location>
        <begin position="8"/>
        <end position="143"/>
    </location>
</feature>
<evidence type="ECO:0000259" key="1">
    <source>
        <dbReference type="Pfam" id="PF13577"/>
    </source>
</evidence>
<sequence>MPDVNPLDHVAVKNVISRYCEALDLKDFNLLDKVFLSEVTANYPFNPDLKGVSALQTAIRNRLGSVRTHHNLTTQTITFHSDGRTAHAVTYFQGAHFGQGPHEGKLLCAYGRYVDDLVLLEAKDGDFEGVQGASGIWRINKRTVLFTQRIGDEKIMKEF</sequence>
<dbReference type="InterPro" id="IPR037401">
    <property type="entry name" value="SnoaL-like"/>
</dbReference>
<name>A0A6A5STK0_9PLEO</name>
<dbReference type="Gene3D" id="3.10.450.50">
    <property type="match status" value="1"/>
</dbReference>
<reference evidence="2" key="1">
    <citation type="journal article" date="2020" name="Stud. Mycol.">
        <title>101 Dothideomycetes genomes: a test case for predicting lifestyles and emergence of pathogens.</title>
        <authorList>
            <person name="Haridas S."/>
            <person name="Albert R."/>
            <person name="Binder M."/>
            <person name="Bloem J."/>
            <person name="Labutti K."/>
            <person name="Salamov A."/>
            <person name="Andreopoulos B."/>
            <person name="Baker S."/>
            <person name="Barry K."/>
            <person name="Bills G."/>
            <person name="Bluhm B."/>
            <person name="Cannon C."/>
            <person name="Castanera R."/>
            <person name="Culley D."/>
            <person name="Daum C."/>
            <person name="Ezra D."/>
            <person name="Gonzalez J."/>
            <person name="Henrissat B."/>
            <person name="Kuo A."/>
            <person name="Liang C."/>
            <person name="Lipzen A."/>
            <person name="Lutzoni F."/>
            <person name="Magnuson J."/>
            <person name="Mondo S."/>
            <person name="Nolan M."/>
            <person name="Ohm R."/>
            <person name="Pangilinan J."/>
            <person name="Park H.-J."/>
            <person name="Ramirez L."/>
            <person name="Alfaro M."/>
            <person name="Sun H."/>
            <person name="Tritt A."/>
            <person name="Yoshinaga Y."/>
            <person name="Zwiers L.-H."/>
            <person name="Turgeon B."/>
            <person name="Goodwin S."/>
            <person name="Spatafora J."/>
            <person name="Crous P."/>
            <person name="Grigoriev I."/>
        </authorList>
    </citation>
    <scope>NUCLEOTIDE SEQUENCE</scope>
    <source>
        <strain evidence="2">CBS 161.51</strain>
    </source>
</reference>
<dbReference type="AlphaFoldDB" id="A0A6A5STK0"/>
<protein>
    <recommendedName>
        <fullName evidence="1">SnoaL-like domain-containing protein</fullName>
    </recommendedName>
</protein>
<evidence type="ECO:0000313" key="2">
    <source>
        <dbReference type="EMBL" id="KAF1943483.1"/>
    </source>
</evidence>
<accession>A0A6A5STK0</accession>
<dbReference type="SUPFAM" id="SSF54427">
    <property type="entry name" value="NTF2-like"/>
    <property type="match status" value="1"/>
</dbReference>
<dbReference type="EMBL" id="ML976025">
    <property type="protein sequence ID" value="KAF1943483.1"/>
    <property type="molecule type" value="Genomic_DNA"/>
</dbReference>
<organism evidence="2 3">
    <name type="scientific">Clathrospora elynae</name>
    <dbReference type="NCBI Taxonomy" id="706981"/>
    <lineage>
        <taxon>Eukaryota</taxon>
        <taxon>Fungi</taxon>
        <taxon>Dikarya</taxon>
        <taxon>Ascomycota</taxon>
        <taxon>Pezizomycotina</taxon>
        <taxon>Dothideomycetes</taxon>
        <taxon>Pleosporomycetidae</taxon>
        <taxon>Pleosporales</taxon>
        <taxon>Diademaceae</taxon>
        <taxon>Clathrospora</taxon>
    </lineage>
</organism>
<gene>
    <name evidence="2" type="ORF">EJ02DRAFT_502162</name>
</gene>
<keyword evidence="3" id="KW-1185">Reference proteome</keyword>